<dbReference type="PANTHER" id="PTHR30136:SF24">
    <property type="entry name" value="HTH-TYPE TRANSCRIPTIONAL REPRESSOR ALLR"/>
    <property type="match status" value="1"/>
</dbReference>
<evidence type="ECO:0000256" key="3">
    <source>
        <dbReference type="ARBA" id="ARBA00023163"/>
    </source>
</evidence>
<evidence type="ECO:0000313" key="9">
    <source>
        <dbReference type="Proteomes" id="UP000199427"/>
    </source>
</evidence>
<dbReference type="Pfam" id="PF09339">
    <property type="entry name" value="HTH_IclR"/>
    <property type="match status" value="1"/>
</dbReference>
<dbReference type="InterPro" id="IPR029016">
    <property type="entry name" value="GAF-like_dom_sf"/>
</dbReference>
<dbReference type="EMBL" id="FOES01000009">
    <property type="protein sequence ID" value="SEQ23426.1"/>
    <property type="molecule type" value="Genomic_DNA"/>
</dbReference>
<keyword evidence="2" id="KW-0238">DNA-binding</keyword>
<evidence type="ECO:0000313" key="8">
    <source>
        <dbReference type="EMBL" id="SEQ23426.1"/>
    </source>
</evidence>
<dbReference type="InterPro" id="IPR014757">
    <property type="entry name" value="Tscrpt_reg_IclR_C"/>
</dbReference>
<evidence type="ECO:0000259" key="6">
    <source>
        <dbReference type="PROSITE" id="PS51077"/>
    </source>
</evidence>
<dbReference type="InterPro" id="IPR005471">
    <property type="entry name" value="Tscrpt_reg_IclR_N"/>
</dbReference>
<gene>
    <name evidence="8" type="ORF">SAMN05216362_10928</name>
</gene>
<dbReference type="PROSITE" id="PS51078">
    <property type="entry name" value="ICLR_ED"/>
    <property type="match status" value="1"/>
</dbReference>
<evidence type="ECO:0000259" key="7">
    <source>
        <dbReference type="PROSITE" id="PS51078"/>
    </source>
</evidence>
<accession>A0A1H9ECB3</accession>
<dbReference type="SUPFAM" id="SSF46785">
    <property type="entry name" value="Winged helix' DNA-binding domain"/>
    <property type="match status" value="1"/>
</dbReference>
<dbReference type="InterPro" id="IPR036390">
    <property type="entry name" value="WH_DNA-bd_sf"/>
</dbReference>
<reference evidence="8 9" key="1">
    <citation type="submission" date="2016-10" db="EMBL/GenBank/DDBJ databases">
        <authorList>
            <person name="de Groot N.N."/>
        </authorList>
    </citation>
    <scope>NUCLEOTIDE SEQUENCE [LARGE SCALE GENOMIC DNA]</scope>
    <source>
        <strain evidence="8 9">DSM 21633</strain>
    </source>
</reference>
<dbReference type="GO" id="GO:0003700">
    <property type="term" value="F:DNA-binding transcription factor activity"/>
    <property type="evidence" value="ECO:0007669"/>
    <property type="project" value="TreeGrafter"/>
</dbReference>
<dbReference type="SUPFAM" id="SSF55781">
    <property type="entry name" value="GAF domain-like"/>
    <property type="match status" value="1"/>
</dbReference>
<keyword evidence="1" id="KW-0805">Transcription regulation</keyword>
<dbReference type="AlphaFoldDB" id="A0A1H9ECB3"/>
<organism evidence="8 9">
    <name type="scientific">Piscibacillus halophilus</name>
    <dbReference type="NCBI Taxonomy" id="571933"/>
    <lineage>
        <taxon>Bacteria</taxon>
        <taxon>Bacillati</taxon>
        <taxon>Bacillota</taxon>
        <taxon>Bacilli</taxon>
        <taxon>Bacillales</taxon>
        <taxon>Bacillaceae</taxon>
        <taxon>Piscibacillus</taxon>
    </lineage>
</organism>
<evidence type="ECO:0000256" key="1">
    <source>
        <dbReference type="ARBA" id="ARBA00023015"/>
    </source>
</evidence>
<evidence type="ECO:0000256" key="5">
    <source>
        <dbReference type="ARBA" id="ARBA00070406"/>
    </source>
</evidence>
<dbReference type="PANTHER" id="PTHR30136">
    <property type="entry name" value="HELIX-TURN-HELIX TRANSCRIPTIONAL REGULATOR, ICLR FAMILY"/>
    <property type="match status" value="1"/>
</dbReference>
<dbReference type="GO" id="GO:0003677">
    <property type="term" value="F:DNA binding"/>
    <property type="evidence" value="ECO:0007669"/>
    <property type="project" value="UniProtKB-KW"/>
</dbReference>
<dbReference type="SMART" id="SM00346">
    <property type="entry name" value="HTH_ICLR"/>
    <property type="match status" value="1"/>
</dbReference>
<dbReference type="Gene3D" id="1.10.10.10">
    <property type="entry name" value="Winged helix-like DNA-binding domain superfamily/Winged helix DNA-binding domain"/>
    <property type="match status" value="1"/>
</dbReference>
<dbReference type="InterPro" id="IPR036388">
    <property type="entry name" value="WH-like_DNA-bd_sf"/>
</dbReference>
<sequence length="253" mass="28609">MNQSVVKALKILDLFNETTSELSLKDISVKTGLPKPTAYRMLQSLESMGYIMRTEQYEQRYQLGLKLLELGHLVSHQLDLRQIAKPLMQKLAKEINEAVHLVVVHGHQATYIEKVDSQRALRLYTKVGKSSPLYIGSGPKLLLAYMTKEDQIKILSQYIQEEGTLENLLNELTNIHKLGYSTSESEQDVDTTGISYPIYNHRGEVIAALTVSGLSTHFEGEDLVFIKSETQCVAEEISRCLGYSPQEKEVYEV</sequence>
<dbReference type="OrthoDB" id="9791752at2"/>
<name>A0A1H9ECB3_9BACI</name>
<dbReference type="STRING" id="571933.SAMN05216362_10928"/>
<dbReference type="Gene3D" id="3.30.450.40">
    <property type="match status" value="1"/>
</dbReference>
<proteinExistence type="predicted"/>
<comment type="function">
    <text evidence="4">May be an activator protein for the gylABX operon.</text>
</comment>
<dbReference type="GO" id="GO:0045892">
    <property type="term" value="P:negative regulation of DNA-templated transcription"/>
    <property type="evidence" value="ECO:0007669"/>
    <property type="project" value="TreeGrafter"/>
</dbReference>
<feature type="domain" description="HTH iclR-type" evidence="6">
    <location>
        <begin position="2"/>
        <end position="65"/>
    </location>
</feature>
<dbReference type="Pfam" id="PF01614">
    <property type="entry name" value="IclR_C"/>
    <property type="match status" value="1"/>
</dbReference>
<keyword evidence="3" id="KW-0804">Transcription</keyword>
<dbReference type="InterPro" id="IPR050707">
    <property type="entry name" value="HTH_MetabolicPath_Reg"/>
</dbReference>
<keyword evidence="9" id="KW-1185">Reference proteome</keyword>
<dbReference type="PROSITE" id="PS51077">
    <property type="entry name" value="HTH_ICLR"/>
    <property type="match status" value="1"/>
</dbReference>
<protein>
    <recommendedName>
        <fullName evidence="5">Glycerol operon regulatory protein</fullName>
    </recommendedName>
</protein>
<dbReference type="RefSeq" id="WP_091773172.1">
    <property type="nucleotide sequence ID" value="NZ_FOES01000009.1"/>
</dbReference>
<evidence type="ECO:0000256" key="2">
    <source>
        <dbReference type="ARBA" id="ARBA00023125"/>
    </source>
</evidence>
<feature type="domain" description="IclR-ED" evidence="7">
    <location>
        <begin position="66"/>
        <end position="243"/>
    </location>
</feature>
<evidence type="ECO:0000256" key="4">
    <source>
        <dbReference type="ARBA" id="ARBA00058938"/>
    </source>
</evidence>
<dbReference type="Proteomes" id="UP000199427">
    <property type="component" value="Unassembled WGS sequence"/>
</dbReference>
<dbReference type="FunFam" id="1.10.10.10:FF:000056">
    <property type="entry name" value="IclR family transcriptional regulator"/>
    <property type="match status" value="1"/>
</dbReference>